<dbReference type="GO" id="GO:0031267">
    <property type="term" value="F:small GTPase binding"/>
    <property type="evidence" value="ECO:0007669"/>
    <property type="project" value="TreeGrafter"/>
</dbReference>
<evidence type="ECO:0000256" key="3">
    <source>
        <dbReference type="SAM" id="MobiDB-lite"/>
    </source>
</evidence>
<evidence type="ECO:0000256" key="1">
    <source>
        <dbReference type="ARBA" id="ARBA00004184"/>
    </source>
</evidence>
<organism evidence="5 6">
    <name type="scientific">Takifugu flavidus</name>
    <name type="common">sansaifugu</name>
    <dbReference type="NCBI Taxonomy" id="433684"/>
    <lineage>
        <taxon>Eukaryota</taxon>
        <taxon>Metazoa</taxon>
        <taxon>Chordata</taxon>
        <taxon>Craniata</taxon>
        <taxon>Vertebrata</taxon>
        <taxon>Euteleostomi</taxon>
        <taxon>Actinopterygii</taxon>
        <taxon>Neopterygii</taxon>
        <taxon>Teleostei</taxon>
        <taxon>Neoteleostei</taxon>
        <taxon>Acanthomorphata</taxon>
        <taxon>Eupercaria</taxon>
        <taxon>Tetraodontiformes</taxon>
        <taxon>Tetradontoidea</taxon>
        <taxon>Tetraodontidae</taxon>
        <taxon>Takifugu</taxon>
    </lineage>
</organism>
<dbReference type="GO" id="GO:0005856">
    <property type="term" value="C:cytoskeleton"/>
    <property type="evidence" value="ECO:0007669"/>
    <property type="project" value="TreeGrafter"/>
</dbReference>
<dbReference type="Proteomes" id="UP000324091">
    <property type="component" value="Chromosome 18"/>
</dbReference>
<dbReference type="SMART" id="SM00285">
    <property type="entry name" value="PBD"/>
    <property type="match status" value="1"/>
</dbReference>
<comment type="similarity">
    <text evidence="2">Belongs to the BORG/CEP family.</text>
</comment>
<evidence type="ECO:0000256" key="2">
    <source>
        <dbReference type="ARBA" id="ARBA00010770"/>
    </source>
</evidence>
<dbReference type="GO" id="GO:0012505">
    <property type="term" value="C:endomembrane system"/>
    <property type="evidence" value="ECO:0007669"/>
    <property type="project" value="UniProtKB-SubCell"/>
</dbReference>
<dbReference type="EMBL" id="RHFK02000010">
    <property type="protein sequence ID" value="TWW69486.1"/>
    <property type="molecule type" value="Genomic_DNA"/>
</dbReference>
<dbReference type="AlphaFoldDB" id="A0A5C6NQV3"/>
<dbReference type="PANTHER" id="PTHR15344">
    <property type="entry name" value="CDC42 EFFECTOR PROTEIN BORG"/>
    <property type="match status" value="1"/>
</dbReference>
<dbReference type="Pfam" id="PF14957">
    <property type="entry name" value="BORG_CEP"/>
    <property type="match status" value="1"/>
</dbReference>
<comment type="subcellular location">
    <subcellularLocation>
        <location evidence="1">Endomembrane system</location>
        <topology evidence="1">Peripheral membrane protein</topology>
    </subcellularLocation>
</comment>
<dbReference type="Pfam" id="PF00786">
    <property type="entry name" value="PBD"/>
    <property type="match status" value="1"/>
</dbReference>
<feature type="compositionally biased region" description="Low complexity" evidence="3">
    <location>
        <begin position="247"/>
        <end position="261"/>
    </location>
</feature>
<feature type="region of interest" description="Disordered" evidence="3">
    <location>
        <begin position="236"/>
        <end position="265"/>
    </location>
</feature>
<evidence type="ECO:0000259" key="4">
    <source>
        <dbReference type="PROSITE" id="PS50108"/>
    </source>
</evidence>
<dbReference type="InterPro" id="IPR051296">
    <property type="entry name" value="Cdc42_Effector_BORG/CEP"/>
</dbReference>
<dbReference type="PROSITE" id="PS50108">
    <property type="entry name" value="CRIB"/>
    <property type="match status" value="1"/>
</dbReference>
<gene>
    <name evidence="5" type="ORF">D4764_18G0002920</name>
</gene>
<evidence type="ECO:0000313" key="5">
    <source>
        <dbReference type="EMBL" id="TWW69486.1"/>
    </source>
</evidence>
<proteinExistence type="inferred from homology"/>
<protein>
    <submittedName>
        <fullName evidence="5">Cdc42 effector protein 1</fullName>
    </submittedName>
</protein>
<feature type="domain" description="CRIB" evidence="4">
    <location>
        <begin position="31"/>
        <end position="45"/>
    </location>
</feature>
<dbReference type="GO" id="GO:0030838">
    <property type="term" value="P:positive regulation of actin filament polymerization"/>
    <property type="evidence" value="ECO:0007669"/>
    <property type="project" value="TreeGrafter"/>
</dbReference>
<dbReference type="PANTHER" id="PTHR15344:SF22">
    <property type="entry name" value="CDC42 EFFECTOR PROTEIN (RHO GTPASE-BINDING) 1B"/>
    <property type="match status" value="1"/>
</dbReference>
<dbReference type="GO" id="GO:0005737">
    <property type="term" value="C:cytoplasm"/>
    <property type="evidence" value="ECO:0007669"/>
    <property type="project" value="TreeGrafter"/>
</dbReference>
<comment type="caution">
    <text evidence="5">The sequence shown here is derived from an EMBL/GenBank/DDBJ whole genome shotgun (WGS) entry which is preliminary data.</text>
</comment>
<dbReference type="GO" id="GO:0008360">
    <property type="term" value="P:regulation of cell shape"/>
    <property type="evidence" value="ECO:0007669"/>
    <property type="project" value="TreeGrafter"/>
</dbReference>
<dbReference type="InterPro" id="IPR029273">
    <property type="entry name" value="Cdc42_effect-like"/>
</dbReference>
<dbReference type="GO" id="GO:0031274">
    <property type="term" value="P:positive regulation of pseudopodium assembly"/>
    <property type="evidence" value="ECO:0007669"/>
    <property type="project" value="TreeGrafter"/>
</dbReference>
<keyword evidence="6" id="KW-1185">Reference proteome</keyword>
<feature type="region of interest" description="Disordered" evidence="3">
    <location>
        <begin position="91"/>
        <end position="113"/>
    </location>
</feature>
<dbReference type="GO" id="GO:0005886">
    <property type="term" value="C:plasma membrane"/>
    <property type="evidence" value="ECO:0007669"/>
    <property type="project" value="TreeGrafter"/>
</dbReference>
<accession>A0A5C6NQV3</accession>
<dbReference type="InterPro" id="IPR000095">
    <property type="entry name" value="CRIB_dom"/>
</dbReference>
<evidence type="ECO:0000313" key="6">
    <source>
        <dbReference type="Proteomes" id="UP000324091"/>
    </source>
</evidence>
<sequence>MSLGKLPGIKGLTSGSQEKRRFKSELSVDMISPPLGDFRHTMHVGRGGDVFGDTSFLSNFGGLRPPGSPDSTSSSKMAGFFTRAFHHVRKNSVARPRGGSRDTSSPPPDISPIIKNAISLPQLNLDASNGRLQSVLFPSSVSSTDNSLRAYGLPSGFITLPRVSRLDRPFQDGDVWRGCLPDHYAFTRTRSDSLTSFNIDLGPSLVTEVLNLIDNPTCLQMFSSSLAVEEEDCEGRRDDCDSSLTDTPVQSPQVTSPSSSVGRGSFILSNDSRRQSCNSAQSVQADSSCSPGTPVMATRSPQALQAVMEPERFKKAAEVLCRHYGGGSFRKDMRPSPSSLHYKMQYFFPDDEEEIKI</sequence>
<reference evidence="5 6" key="1">
    <citation type="submission" date="2019-04" db="EMBL/GenBank/DDBJ databases">
        <title>Chromosome genome assembly for Takifugu flavidus.</title>
        <authorList>
            <person name="Xiao S."/>
        </authorList>
    </citation>
    <scope>NUCLEOTIDE SEQUENCE [LARGE SCALE GENOMIC DNA]</scope>
    <source>
        <strain evidence="5">HTHZ2018</strain>
        <tissue evidence="5">Muscle</tissue>
    </source>
</reference>
<dbReference type="GO" id="GO:0007266">
    <property type="term" value="P:Rho protein signal transduction"/>
    <property type="evidence" value="ECO:0007669"/>
    <property type="project" value="TreeGrafter"/>
</dbReference>
<feature type="region of interest" description="Disordered" evidence="3">
    <location>
        <begin position="1"/>
        <end position="24"/>
    </location>
</feature>
<name>A0A5C6NQV3_9TELE</name>